<dbReference type="PRINTS" id="PR00973">
    <property type="entry name" value="RIBOSOMALS17"/>
</dbReference>
<organism evidence="7">
    <name type="scientific">hydrothermal vent metagenome</name>
    <dbReference type="NCBI Taxonomy" id="652676"/>
    <lineage>
        <taxon>unclassified sequences</taxon>
        <taxon>metagenomes</taxon>
        <taxon>ecological metagenomes</taxon>
    </lineage>
</organism>
<gene>
    <name evidence="7" type="ORF">MNBD_PLANCTO03-2366</name>
</gene>
<feature type="compositionally biased region" description="Polar residues" evidence="6">
    <location>
        <begin position="1"/>
        <end position="10"/>
    </location>
</feature>
<dbReference type="PANTHER" id="PTHR10744:SF1">
    <property type="entry name" value="SMALL RIBOSOMAL SUBUNIT PROTEIN US17M"/>
    <property type="match status" value="1"/>
</dbReference>
<evidence type="ECO:0000256" key="2">
    <source>
        <dbReference type="ARBA" id="ARBA00022730"/>
    </source>
</evidence>
<accession>A0A3B1DKR0</accession>
<dbReference type="InterPro" id="IPR019984">
    <property type="entry name" value="Ribosomal_uS17_bact/chlr"/>
</dbReference>
<sequence length="91" mass="10417">MTEATKSTNTRPRRVGVVESDAREKSRKVVVAFKAKHPKYGKYVRKRSVLQVHDEANESRLGDTVEIEECPPISKTKAWRLVRVIRRGIGE</sequence>
<evidence type="ECO:0000256" key="1">
    <source>
        <dbReference type="ARBA" id="ARBA00010254"/>
    </source>
</evidence>
<dbReference type="NCBIfam" id="NF004123">
    <property type="entry name" value="PRK05610.1"/>
    <property type="match status" value="1"/>
</dbReference>
<evidence type="ECO:0000256" key="5">
    <source>
        <dbReference type="ARBA" id="ARBA00023274"/>
    </source>
</evidence>
<dbReference type="GO" id="GO:0022627">
    <property type="term" value="C:cytosolic small ribosomal subunit"/>
    <property type="evidence" value="ECO:0007669"/>
    <property type="project" value="TreeGrafter"/>
</dbReference>
<name>A0A3B1DKR0_9ZZZZ</name>
<dbReference type="PANTHER" id="PTHR10744">
    <property type="entry name" value="40S RIBOSOMAL PROTEIN S11 FAMILY MEMBER"/>
    <property type="match status" value="1"/>
</dbReference>
<dbReference type="Pfam" id="PF00366">
    <property type="entry name" value="Ribosomal_S17"/>
    <property type="match status" value="1"/>
</dbReference>
<keyword evidence="4 7" id="KW-0689">Ribosomal protein</keyword>
<dbReference type="GO" id="GO:0019843">
    <property type="term" value="F:rRNA binding"/>
    <property type="evidence" value="ECO:0007669"/>
    <property type="project" value="UniProtKB-KW"/>
</dbReference>
<dbReference type="SUPFAM" id="SSF50249">
    <property type="entry name" value="Nucleic acid-binding proteins"/>
    <property type="match status" value="1"/>
</dbReference>
<keyword evidence="5" id="KW-0687">Ribonucleoprotein</keyword>
<proteinExistence type="inferred from homology"/>
<keyword evidence="3" id="KW-0694">RNA-binding</keyword>
<evidence type="ECO:0000256" key="3">
    <source>
        <dbReference type="ARBA" id="ARBA00022884"/>
    </source>
</evidence>
<dbReference type="GO" id="GO:0006412">
    <property type="term" value="P:translation"/>
    <property type="evidence" value="ECO:0007669"/>
    <property type="project" value="InterPro"/>
</dbReference>
<dbReference type="GO" id="GO:0003735">
    <property type="term" value="F:structural constituent of ribosome"/>
    <property type="evidence" value="ECO:0007669"/>
    <property type="project" value="InterPro"/>
</dbReference>
<dbReference type="CDD" id="cd00364">
    <property type="entry name" value="Ribosomal_uS17"/>
    <property type="match status" value="1"/>
</dbReference>
<dbReference type="InterPro" id="IPR000266">
    <property type="entry name" value="Ribosomal_uS17"/>
</dbReference>
<feature type="region of interest" description="Disordered" evidence="6">
    <location>
        <begin position="1"/>
        <end position="21"/>
    </location>
</feature>
<dbReference type="EMBL" id="UOGK01000521">
    <property type="protein sequence ID" value="VAX41292.1"/>
    <property type="molecule type" value="Genomic_DNA"/>
</dbReference>
<dbReference type="InterPro" id="IPR012340">
    <property type="entry name" value="NA-bd_OB-fold"/>
</dbReference>
<dbReference type="HAMAP" id="MF_01345_B">
    <property type="entry name" value="Ribosomal_uS17_B"/>
    <property type="match status" value="1"/>
</dbReference>
<keyword evidence="2" id="KW-0699">rRNA-binding</keyword>
<dbReference type="AlphaFoldDB" id="A0A3B1DKR0"/>
<evidence type="ECO:0000256" key="4">
    <source>
        <dbReference type="ARBA" id="ARBA00022980"/>
    </source>
</evidence>
<evidence type="ECO:0000256" key="6">
    <source>
        <dbReference type="SAM" id="MobiDB-lite"/>
    </source>
</evidence>
<comment type="similarity">
    <text evidence="1">Belongs to the universal ribosomal protein uS17 family.</text>
</comment>
<protein>
    <submittedName>
        <fullName evidence="7">SSU ribosomal protein S17p (S11e)</fullName>
    </submittedName>
</protein>
<dbReference type="Gene3D" id="2.40.50.140">
    <property type="entry name" value="Nucleic acid-binding proteins"/>
    <property type="match status" value="1"/>
</dbReference>
<reference evidence="7" key="1">
    <citation type="submission" date="2018-06" db="EMBL/GenBank/DDBJ databases">
        <authorList>
            <person name="Zhirakovskaya E."/>
        </authorList>
    </citation>
    <scope>NUCLEOTIDE SEQUENCE</scope>
</reference>
<evidence type="ECO:0000313" key="7">
    <source>
        <dbReference type="EMBL" id="VAX41292.1"/>
    </source>
</evidence>